<organism evidence="3">
    <name type="scientific">Perkinsus marinus (strain ATCC 50983 / TXsc)</name>
    <dbReference type="NCBI Taxonomy" id="423536"/>
    <lineage>
        <taxon>Eukaryota</taxon>
        <taxon>Sar</taxon>
        <taxon>Alveolata</taxon>
        <taxon>Perkinsozoa</taxon>
        <taxon>Perkinsea</taxon>
        <taxon>Perkinsida</taxon>
        <taxon>Perkinsidae</taxon>
        <taxon>Perkinsus</taxon>
    </lineage>
</organism>
<protein>
    <recommendedName>
        <fullName evidence="1">PPM-type phosphatase domain-containing protein</fullName>
    </recommendedName>
</protein>
<dbReference type="AlphaFoldDB" id="C5LBS6"/>
<evidence type="ECO:0000259" key="1">
    <source>
        <dbReference type="Pfam" id="PF00481"/>
    </source>
</evidence>
<name>C5LBS6_PERM5</name>
<proteinExistence type="predicted"/>
<sequence>MTLSIGGHQEQGSRNYQEDRAAVHFCRAQEECVFYNAGTCPCVVSGLVGAIYDGHSGEDASKYLQTYLGNAVLKAVYDLKRQYGKVRDCKSFGDAIKRCFAEQDSIILAEDAIKDGSTMSSLSEEHVACVIASDGLWDVISEEEVAEAVVVAREKFPLLTPRDLSEELCRMALLRNSQDNITAGNCEK</sequence>
<keyword evidence="3" id="KW-1185">Reference proteome</keyword>
<evidence type="ECO:0000313" key="3">
    <source>
        <dbReference type="Proteomes" id="UP000007800"/>
    </source>
</evidence>
<accession>C5LBS6</accession>
<dbReference type="Gene3D" id="3.60.40.10">
    <property type="entry name" value="PPM-type phosphatase domain"/>
    <property type="match status" value="2"/>
</dbReference>
<dbReference type="PANTHER" id="PTHR47992">
    <property type="entry name" value="PROTEIN PHOSPHATASE"/>
    <property type="match status" value="1"/>
</dbReference>
<dbReference type="SUPFAM" id="SSF81606">
    <property type="entry name" value="PP2C-like"/>
    <property type="match status" value="1"/>
</dbReference>
<dbReference type="InterPro" id="IPR036457">
    <property type="entry name" value="PPM-type-like_dom_sf"/>
</dbReference>
<dbReference type="EMBL" id="GG680918">
    <property type="protein sequence ID" value="EER05897.1"/>
    <property type="molecule type" value="Genomic_DNA"/>
</dbReference>
<dbReference type="GeneID" id="9064626"/>
<dbReference type="RefSeq" id="XP_002774081.1">
    <property type="nucleotide sequence ID" value="XM_002774035.1"/>
</dbReference>
<dbReference type="GO" id="GO:0004722">
    <property type="term" value="F:protein serine/threonine phosphatase activity"/>
    <property type="evidence" value="ECO:0007669"/>
    <property type="project" value="InterPro"/>
</dbReference>
<dbReference type="InterPro" id="IPR001932">
    <property type="entry name" value="PPM-type_phosphatase-like_dom"/>
</dbReference>
<feature type="domain" description="PPM-type phosphatase" evidence="1">
    <location>
        <begin position="119"/>
        <end position="181"/>
    </location>
</feature>
<dbReference type="Proteomes" id="UP000007800">
    <property type="component" value="Unassembled WGS sequence"/>
</dbReference>
<dbReference type="InParanoid" id="C5LBS6"/>
<dbReference type="OrthoDB" id="10025511at2759"/>
<gene>
    <name evidence="2" type="ORF">Pmar_PMAR011953</name>
</gene>
<dbReference type="Pfam" id="PF00481">
    <property type="entry name" value="PP2C"/>
    <property type="match status" value="1"/>
</dbReference>
<evidence type="ECO:0000313" key="2">
    <source>
        <dbReference type="EMBL" id="EER05897.1"/>
    </source>
</evidence>
<dbReference type="InterPro" id="IPR015655">
    <property type="entry name" value="PP2C"/>
</dbReference>
<reference evidence="2 3" key="1">
    <citation type="submission" date="2008-07" db="EMBL/GenBank/DDBJ databases">
        <authorList>
            <person name="El-Sayed N."/>
            <person name="Caler E."/>
            <person name="Inman J."/>
            <person name="Amedeo P."/>
            <person name="Hass B."/>
            <person name="Wortman J."/>
        </authorList>
    </citation>
    <scope>NUCLEOTIDE SEQUENCE [LARGE SCALE GENOMIC DNA]</scope>
    <source>
        <strain evidence="3">ATCC 50983 / TXsc</strain>
    </source>
</reference>